<dbReference type="EMBL" id="VOFY01000021">
    <property type="protein sequence ID" value="KAA8581105.1"/>
    <property type="molecule type" value="Genomic_DNA"/>
</dbReference>
<dbReference type="Proteomes" id="UP000327493">
    <property type="component" value="Chromosome 21"/>
</dbReference>
<gene>
    <name evidence="2" type="ORF">FQN60_002686</name>
</gene>
<proteinExistence type="predicted"/>
<reference evidence="2 3" key="1">
    <citation type="submission" date="2019-08" db="EMBL/GenBank/DDBJ databases">
        <title>A chromosome-level genome assembly, high-density linkage maps, and genome scans reveal the genomic architecture of hybrid incompatibilities underlying speciation via character displacement in darters (Percidae: Etheostominae).</title>
        <authorList>
            <person name="Moran R.L."/>
            <person name="Catchen J.M."/>
            <person name="Fuller R.C."/>
        </authorList>
    </citation>
    <scope>NUCLEOTIDE SEQUENCE [LARGE SCALE GENOMIC DNA]</scope>
    <source>
        <strain evidence="2">EspeVRDwgs_2016</strain>
        <tissue evidence="2">Muscle</tissue>
    </source>
</reference>
<evidence type="ECO:0000256" key="1">
    <source>
        <dbReference type="SAM" id="MobiDB-lite"/>
    </source>
</evidence>
<keyword evidence="3" id="KW-1185">Reference proteome</keyword>
<sequence length="114" mass="13988">PFRSKGDPTSERWRREISLQWIYQYSLYYWKYRLYNFPCAHGENNCQEKKQAYMLLWRMGISWLGTRWMHTHTQPPTPFRRSLVSTVTEDKKKEAPAQLVFSNQEHRRSWKNSE</sequence>
<feature type="non-terminal residue" evidence="2">
    <location>
        <position position="1"/>
    </location>
</feature>
<dbReference type="AlphaFoldDB" id="A0A5J5CJK3"/>
<protein>
    <submittedName>
        <fullName evidence="2">Uncharacterized protein</fullName>
    </submittedName>
</protein>
<accession>A0A5J5CJK3</accession>
<evidence type="ECO:0000313" key="2">
    <source>
        <dbReference type="EMBL" id="KAA8581105.1"/>
    </source>
</evidence>
<comment type="caution">
    <text evidence="2">The sequence shown here is derived from an EMBL/GenBank/DDBJ whole genome shotgun (WGS) entry which is preliminary data.</text>
</comment>
<feature type="region of interest" description="Disordered" evidence="1">
    <location>
        <begin position="90"/>
        <end position="114"/>
    </location>
</feature>
<evidence type="ECO:0000313" key="3">
    <source>
        <dbReference type="Proteomes" id="UP000327493"/>
    </source>
</evidence>
<name>A0A5J5CJK3_9PERO</name>
<organism evidence="2 3">
    <name type="scientific">Etheostoma spectabile</name>
    <name type="common">orangethroat darter</name>
    <dbReference type="NCBI Taxonomy" id="54343"/>
    <lineage>
        <taxon>Eukaryota</taxon>
        <taxon>Metazoa</taxon>
        <taxon>Chordata</taxon>
        <taxon>Craniata</taxon>
        <taxon>Vertebrata</taxon>
        <taxon>Euteleostomi</taxon>
        <taxon>Actinopterygii</taxon>
        <taxon>Neopterygii</taxon>
        <taxon>Teleostei</taxon>
        <taxon>Neoteleostei</taxon>
        <taxon>Acanthomorphata</taxon>
        <taxon>Eupercaria</taxon>
        <taxon>Perciformes</taxon>
        <taxon>Percoidei</taxon>
        <taxon>Percidae</taxon>
        <taxon>Etheostomatinae</taxon>
        <taxon>Etheostoma</taxon>
    </lineage>
</organism>
<feature type="compositionally biased region" description="Basic and acidic residues" evidence="1">
    <location>
        <begin position="104"/>
        <end position="114"/>
    </location>
</feature>